<keyword evidence="2" id="KW-0342">GTP-binding</keyword>
<evidence type="ECO:0000313" key="3">
    <source>
        <dbReference type="Ensembl" id="ENSSSCP00035005153.1"/>
    </source>
</evidence>
<dbReference type="PROSITE" id="PS51419">
    <property type="entry name" value="RAB"/>
    <property type="match status" value="1"/>
</dbReference>
<dbReference type="InterPro" id="IPR001806">
    <property type="entry name" value="Small_GTPase"/>
</dbReference>
<dbReference type="Gene3D" id="3.40.50.300">
    <property type="entry name" value="P-loop containing nucleotide triphosphate hydrolases"/>
    <property type="match status" value="1"/>
</dbReference>
<dbReference type="Proteomes" id="UP000694720">
    <property type="component" value="Unplaced"/>
</dbReference>
<reference evidence="3" key="1">
    <citation type="submission" date="2025-08" db="UniProtKB">
        <authorList>
            <consortium name="Ensembl"/>
        </authorList>
    </citation>
    <scope>IDENTIFICATION</scope>
</reference>
<dbReference type="GO" id="GO:0005525">
    <property type="term" value="F:GTP binding"/>
    <property type="evidence" value="ECO:0007669"/>
    <property type="project" value="UniProtKB-KW"/>
</dbReference>
<evidence type="ECO:0000313" key="4">
    <source>
        <dbReference type="Proteomes" id="UP000694720"/>
    </source>
</evidence>
<dbReference type="AlphaFoldDB" id="A0A8D0YTE9"/>
<accession>A0A8D0YTE9</accession>
<dbReference type="PRINTS" id="PR00449">
    <property type="entry name" value="RASTRNSFRMNG"/>
</dbReference>
<evidence type="ECO:0000256" key="1">
    <source>
        <dbReference type="ARBA" id="ARBA00022741"/>
    </source>
</evidence>
<sequence length="117" mass="13371">KTGRSFQYIQIADTVVGRKSLLLQQSEERVQPYHTLTISVAFGARIVNKDHEQTKLYIWKFPGQLTIKSITRSSYRNGCGLVLVLEVCKSFLFSHLTTWLDALKEQMSRNVVIIIIG</sequence>
<dbReference type="GO" id="GO:0003924">
    <property type="term" value="F:GTPase activity"/>
    <property type="evidence" value="ECO:0007669"/>
    <property type="project" value="InterPro"/>
</dbReference>
<proteinExistence type="predicted"/>
<name>A0A8D0YTE9_PIG</name>
<dbReference type="SUPFAM" id="SSF52540">
    <property type="entry name" value="P-loop containing nucleoside triphosphate hydrolases"/>
    <property type="match status" value="1"/>
</dbReference>
<evidence type="ECO:0000256" key="2">
    <source>
        <dbReference type="ARBA" id="ARBA00023134"/>
    </source>
</evidence>
<dbReference type="Ensembl" id="ENSSSCT00035015079.1">
    <property type="protein sequence ID" value="ENSSSCP00035005153.1"/>
    <property type="gene ID" value="ENSSSCG00035011963.1"/>
</dbReference>
<protein>
    <submittedName>
        <fullName evidence="3">Uncharacterized protein</fullName>
    </submittedName>
</protein>
<dbReference type="Pfam" id="PF00071">
    <property type="entry name" value="Ras"/>
    <property type="match status" value="1"/>
</dbReference>
<dbReference type="PANTHER" id="PTHR47979">
    <property type="entry name" value="DRAB11-RELATED"/>
    <property type="match status" value="1"/>
</dbReference>
<dbReference type="InterPro" id="IPR027417">
    <property type="entry name" value="P-loop_NTPase"/>
</dbReference>
<keyword evidence="1" id="KW-0547">Nucleotide-binding</keyword>
<organism evidence="3 4">
    <name type="scientific">Sus scrofa</name>
    <name type="common">Pig</name>
    <dbReference type="NCBI Taxonomy" id="9823"/>
    <lineage>
        <taxon>Eukaryota</taxon>
        <taxon>Metazoa</taxon>
        <taxon>Chordata</taxon>
        <taxon>Craniata</taxon>
        <taxon>Vertebrata</taxon>
        <taxon>Euteleostomi</taxon>
        <taxon>Mammalia</taxon>
        <taxon>Eutheria</taxon>
        <taxon>Laurasiatheria</taxon>
        <taxon>Artiodactyla</taxon>
        <taxon>Suina</taxon>
        <taxon>Suidae</taxon>
        <taxon>Sus</taxon>
    </lineage>
</organism>
<dbReference type="InterPro" id="IPR050209">
    <property type="entry name" value="Rab_GTPases_membrane_traffic"/>
</dbReference>